<dbReference type="PANTHER" id="PTHR30055">
    <property type="entry name" value="HTH-TYPE TRANSCRIPTIONAL REGULATOR RUTR"/>
    <property type="match status" value="1"/>
</dbReference>
<dbReference type="InterPro" id="IPR009057">
    <property type="entry name" value="Homeodomain-like_sf"/>
</dbReference>
<dbReference type="GO" id="GO:0003700">
    <property type="term" value="F:DNA-binding transcription factor activity"/>
    <property type="evidence" value="ECO:0007669"/>
    <property type="project" value="TreeGrafter"/>
</dbReference>
<reference evidence="8" key="1">
    <citation type="submission" date="2016-10" db="EMBL/GenBank/DDBJ databases">
        <authorList>
            <person name="Varghese N."/>
            <person name="Submissions S."/>
        </authorList>
    </citation>
    <scope>NUCLEOTIDE SEQUENCE [LARGE SCALE GENOMIC DNA]</scope>
    <source>
        <strain evidence="8">ES.061</strain>
    </source>
</reference>
<evidence type="ECO:0000256" key="4">
    <source>
        <dbReference type="PROSITE-ProRule" id="PRU00335"/>
    </source>
</evidence>
<feature type="domain" description="HTH tetR-type" evidence="6">
    <location>
        <begin position="22"/>
        <end position="82"/>
    </location>
</feature>
<dbReference type="InterPro" id="IPR001647">
    <property type="entry name" value="HTH_TetR"/>
</dbReference>
<dbReference type="SUPFAM" id="SSF48498">
    <property type="entry name" value="Tetracyclin repressor-like, C-terminal domain"/>
    <property type="match status" value="1"/>
</dbReference>
<protein>
    <submittedName>
        <fullName evidence="7">Transcriptional regulator, TetR family</fullName>
    </submittedName>
</protein>
<dbReference type="EMBL" id="FNSL01000001">
    <property type="protein sequence ID" value="SEB73893.1"/>
    <property type="molecule type" value="Genomic_DNA"/>
</dbReference>
<dbReference type="InterPro" id="IPR039536">
    <property type="entry name" value="TetR_C_Proteobacteria"/>
</dbReference>
<evidence type="ECO:0000313" key="7">
    <source>
        <dbReference type="EMBL" id="SEB73893.1"/>
    </source>
</evidence>
<proteinExistence type="predicted"/>
<dbReference type="Gene3D" id="1.10.357.10">
    <property type="entry name" value="Tetracycline Repressor, domain 2"/>
    <property type="match status" value="1"/>
</dbReference>
<evidence type="ECO:0000256" key="2">
    <source>
        <dbReference type="ARBA" id="ARBA00023125"/>
    </source>
</evidence>
<evidence type="ECO:0000256" key="3">
    <source>
        <dbReference type="ARBA" id="ARBA00023163"/>
    </source>
</evidence>
<dbReference type="Pfam" id="PF00440">
    <property type="entry name" value="TetR_N"/>
    <property type="match status" value="1"/>
</dbReference>
<accession>A0A1H4LT79</accession>
<keyword evidence="2 4" id="KW-0238">DNA-binding</keyword>
<dbReference type="PRINTS" id="PR00455">
    <property type="entry name" value="HTHTETR"/>
</dbReference>
<dbReference type="GO" id="GO:0000976">
    <property type="term" value="F:transcription cis-regulatory region binding"/>
    <property type="evidence" value="ECO:0007669"/>
    <property type="project" value="TreeGrafter"/>
</dbReference>
<evidence type="ECO:0000256" key="1">
    <source>
        <dbReference type="ARBA" id="ARBA00023015"/>
    </source>
</evidence>
<dbReference type="SUPFAM" id="SSF46689">
    <property type="entry name" value="Homeodomain-like"/>
    <property type="match status" value="1"/>
</dbReference>
<dbReference type="InterPro" id="IPR036271">
    <property type="entry name" value="Tet_transcr_reg_TetR-rel_C_sf"/>
</dbReference>
<dbReference type="PROSITE" id="PS50977">
    <property type="entry name" value="HTH_TETR_2"/>
    <property type="match status" value="1"/>
</dbReference>
<dbReference type="InterPro" id="IPR050109">
    <property type="entry name" value="HTH-type_TetR-like_transc_reg"/>
</dbReference>
<dbReference type="AlphaFoldDB" id="A0A1H4LT79"/>
<evidence type="ECO:0000256" key="5">
    <source>
        <dbReference type="SAM" id="MobiDB-lite"/>
    </source>
</evidence>
<name>A0A1H4LT79_9HYPH</name>
<feature type="region of interest" description="Disordered" evidence="5">
    <location>
        <begin position="1"/>
        <end position="23"/>
    </location>
</feature>
<organism evidence="7 8">
    <name type="scientific">Nitratireductor aquibiodomus</name>
    <dbReference type="NCBI Taxonomy" id="204799"/>
    <lineage>
        <taxon>Bacteria</taxon>
        <taxon>Pseudomonadati</taxon>
        <taxon>Pseudomonadota</taxon>
        <taxon>Alphaproteobacteria</taxon>
        <taxon>Hyphomicrobiales</taxon>
        <taxon>Phyllobacteriaceae</taxon>
        <taxon>Nitratireductor</taxon>
    </lineage>
</organism>
<evidence type="ECO:0000259" key="6">
    <source>
        <dbReference type="PROSITE" id="PS50977"/>
    </source>
</evidence>
<dbReference type="PANTHER" id="PTHR30055:SF234">
    <property type="entry name" value="HTH-TYPE TRANSCRIPTIONAL REGULATOR BETI"/>
    <property type="match status" value="1"/>
</dbReference>
<dbReference type="FunFam" id="1.10.10.60:FF:000141">
    <property type="entry name" value="TetR family transcriptional regulator"/>
    <property type="match status" value="1"/>
</dbReference>
<sequence length="215" mass="23216">MTEDRKLHRRPAGGRPPKQRAEEAGTRILETATHLFASRGFAGTSVEQVASACGAGKDTIYRRFPSKVALFEAVVEHVRDRALDRLNGLAPVDGDALKQLKALLRAYLSINMEPDLVALKRIAFSEAVVFAKSSAASSGSDPFMERLVEAVRAAQADGFLRTGDAPSMASHLIHSLVSLPTTNAMLGGSDYDSPEALDAHFAVIWLWMTEGVIAR</sequence>
<gene>
    <name evidence="7" type="ORF">SAMN05216452_2986</name>
</gene>
<dbReference type="Proteomes" id="UP000199064">
    <property type="component" value="Unassembled WGS sequence"/>
</dbReference>
<feature type="DNA-binding region" description="H-T-H motif" evidence="4">
    <location>
        <begin position="45"/>
        <end position="64"/>
    </location>
</feature>
<evidence type="ECO:0000313" key="8">
    <source>
        <dbReference type="Proteomes" id="UP000199064"/>
    </source>
</evidence>
<dbReference type="RefSeq" id="WP_090329311.1">
    <property type="nucleotide sequence ID" value="NZ_FNSL01000001.1"/>
</dbReference>
<keyword evidence="1" id="KW-0805">Transcription regulation</keyword>
<keyword evidence="8" id="KW-1185">Reference proteome</keyword>
<keyword evidence="3" id="KW-0804">Transcription</keyword>
<dbReference type="Pfam" id="PF14246">
    <property type="entry name" value="TetR_C_7"/>
    <property type="match status" value="1"/>
</dbReference>